<accession>A0A1F5YZI1</accession>
<dbReference type="NCBIfam" id="TIGR00135">
    <property type="entry name" value="gatC"/>
    <property type="match status" value="1"/>
</dbReference>
<sequence length="83" mass="9583">MIDVKKIAKLANLQIKEEELKSYTEKITAVLDIVSQLKEINTEGIIPTSQVTGQENVWREDEVDLSRILKHDKKYFKVKAVLK</sequence>
<reference evidence="1 2" key="1">
    <citation type="journal article" date="2016" name="Nat. Commun.">
        <title>Thousands of microbial genomes shed light on interconnected biogeochemical processes in an aquifer system.</title>
        <authorList>
            <person name="Anantharaman K."/>
            <person name="Brown C.T."/>
            <person name="Hug L.A."/>
            <person name="Sharon I."/>
            <person name="Castelle C.J."/>
            <person name="Probst A.J."/>
            <person name="Thomas B.C."/>
            <person name="Singh A."/>
            <person name="Wilkins M.J."/>
            <person name="Karaoz U."/>
            <person name="Brodie E.L."/>
            <person name="Williams K.H."/>
            <person name="Hubbard S.S."/>
            <person name="Banfield J.F."/>
        </authorList>
    </citation>
    <scope>NUCLEOTIDE SEQUENCE [LARGE SCALE GENOMIC DNA]</scope>
</reference>
<evidence type="ECO:0000313" key="1">
    <source>
        <dbReference type="EMBL" id="OGG05620.1"/>
    </source>
</evidence>
<dbReference type="InterPro" id="IPR003837">
    <property type="entry name" value="GatC"/>
</dbReference>
<dbReference type="Pfam" id="PF02686">
    <property type="entry name" value="GatC"/>
    <property type="match status" value="1"/>
</dbReference>
<organism evidence="1 2">
    <name type="scientific">Candidatus Gottesmanbacteria bacterium RIFCSPHIGHO2_01_FULL_42_12</name>
    <dbReference type="NCBI Taxonomy" id="1798377"/>
    <lineage>
        <taxon>Bacteria</taxon>
        <taxon>Candidatus Gottesmaniibacteriota</taxon>
    </lineage>
</organism>
<dbReference type="Proteomes" id="UP000178681">
    <property type="component" value="Unassembled WGS sequence"/>
</dbReference>
<dbReference type="GO" id="GO:0006450">
    <property type="term" value="P:regulation of translational fidelity"/>
    <property type="evidence" value="ECO:0007669"/>
    <property type="project" value="InterPro"/>
</dbReference>
<dbReference type="InterPro" id="IPR036113">
    <property type="entry name" value="Asp/Glu-ADT_sf_sub_c"/>
</dbReference>
<dbReference type="STRING" id="1798377.A2872_00690"/>
<name>A0A1F5YZI1_9BACT</name>
<evidence type="ECO:0008006" key="3">
    <source>
        <dbReference type="Google" id="ProtNLM"/>
    </source>
</evidence>
<evidence type="ECO:0000313" key="2">
    <source>
        <dbReference type="Proteomes" id="UP000178681"/>
    </source>
</evidence>
<dbReference type="SUPFAM" id="SSF141000">
    <property type="entry name" value="Glu-tRNAGln amidotransferase C subunit"/>
    <property type="match status" value="1"/>
</dbReference>
<gene>
    <name evidence="1" type="ORF">A2872_00690</name>
</gene>
<dbReference type="EMBL" id="MFJG01000032">
    <property type="protein sequence ID" value="OGG05620.1"/>
    <property type="molecule type" value="Genomic_DNA"/>
</dbReference>
<proteinExistence type="predicted"/>
<dbReference type="AlphaFoldDB" id="A0A1F5YZI1"/>
<comment type="caution">
    <text evidence="1">The sequence shown here is derived from an EMBL/GenBank/DDBJ whole genome shotgun (WGS) entry which is preliminary data.</text>
</comment>
<protein>
    <recommendedName>
        <fullName evidence="3">Aspartyl/glutamyl-tRNA(Asn/Gln) amidotransferase subunit C</fullName>
    </recommendedName>
</protein>
<dbReference type="Gene3D" id="1.10.20.60">
    <property type="entry name" value="Glu-tRNAGln amidotransferase C subunit, N-terminal domain"/>
    <property type="match status" value="1"/>
</dbReference>